<organism evidence="1 2">
    <name type="scientific">Linum trigynum</name>
    <dbReference type="NCBI Taxonomy" id="586398"/>
    <lineage>
        <taxon>Eukaryota</taxon>
        <taxon>Viridiplantae</taxon>
        <taxon>Streptophyta</taxon>
        <taxon>Embryophyta</taxon>
        <taxon>Tracheophyta</taxon>
        <taxon>Spermatophyta</taxon>
        <taxon>Magnoliopsida</taxon>
        <taxon>eudicotyledons</taxon>
        <taxon>Gunneridae</taxon>
        <taxon>Pentapetalae</taxon>
        <taxon>rosids</taxon>
        <taxon>fabids</taxon>
        <taxon>Malpighiales</taxon>
        <taxon>Linaceae</taxon>
        <taxon>Linum</taxon>
    </lineage>
</organism>
<evidence type="ECO:0000313" key="2">
    <source>
        <dbReference type="Proteomes" id="UP001497516"/>
    </source>
</evidence>
<evidence type="ECO:0000313" key="1">
    <source>
        <dbReference type="EMBL" id="CAL1378798.1"/>
    </source>
</evidence>
<sequence>MHRPVAYRLGLPADSRVHPVFHVSLLCRCLAPPTAATSQDIPPIGNDGSLLLHPKAILETRWMKRGSHFVEELLIKWKSLPASDASWELASTFHDHIIQLVIEDNAGSSGGGNDTSSSRPTILYCDE</sequence>
<dbReference type="Proteomes" id="UP001497516">
    <property type="component" value="Chromosome 3"/>
</dbReference>
<dbReference type="AlphaFoldDB" id="A0AAV2DYP0"/>
<dbReference type="EMBL" id="OZ034816">
    <property type="protein sequence ID" value="CAL1378798.1"/>
    <property type="molecule type" value="Genomic_DNA"/>
</dbReference>
<protein>
    <recommendedName>
        <fullName evidence="3">Chromo domain-containing protein</fullName>
    </recommendedName>
</protein>
<accession>A0AAV2DYP0</accession>
<dbReference type="Gene3D" id="2.40.50.40">
    <property type="match status" value="1"/>
</dbReference>
<evidence type="ECO:0008006" key="3">
    <source>
        <dbReference type="Google" id="ProtNLM"/>
    </source>
</evidence>
<dbReference type="InterPro" id="IPR016197">
    <property type="entry name" value="Chromo-like_dom_sf"/>
</dbReference>
<reference evidence="1 2" key="1">
    <citation type="submission" date="2024-04" db="EMBL/GenBank/DDBJ databases">
        <authorList>
            <person name="Fracassetti M."/>
        </authorList>
    </citation>
    <scope>NUCLEOTIDE SEQUENCE [LARGE SCALE GENOMIC DNA]</scope>
</reference>
<keyword evidence="2" id="KW-1185">Reference proteome</keyword>
<proteinExistence type="predicted"/>
<gene>
    <name evidence="1" type="ORF">LTRI10_LOCUS20352</name>
</gene>
<dbReference type="SUPFAM" id="SSF54160">
    <property type="entry name" value="Chromo domain-like"/>
    <property type="match status" value="1"/>
</dbReference>
<name>A0AAV2DYP0_9ROSI</name>